<reference evidence="1 2" key="1">
    <citation type="journal article" date="2018" name="Sci. Rep.">
        <title>Raphidocelis subcapitata (=Pseudokirchneriella subcapitata) provides an insight into genome evolution and environmental adaptations in the Sphaeropleales.</title>
        <authorList>
            <person name="Suzuki S."/>
            <person name="Yamaguchi H."/>
            <person name="Nakajima N."/>
            <person name="Kawachi M."/>
        </authorList>
    </citation>
    <scope>NUCLEOTIDE SEQUENCE [LARGE SCALE GENOMIC DNA]</scope>
    <source>
        <strain evidence="1 2">NIES-35</strain>
    </source>
</reference>
<proteinExistence type="predicted"/>
<accession>A0A2V0NJG4</accession>
<organism evidence="1 2">
    <name type="scientific">Raphidocelis subcapitata</name>
    <dbReference type="NCBI Taxonomy" id="307507"/>
    <lineage>
        <taxon>Eukaryota</taxon>
        <taxon>Viridiplantae</taxon>
        <taxon>Chlorophyta</taxon>
        <taxon>core chlorophytes</taxon>
        <taxon>Chlorophyceae</taxon>
        <taxon>CS clade</taxon>
        <taxon>Sphaeropleales</taxon>
        <taxon>Selenastraceae</taxon>
        <taxon>Raphidocelis</taxon>
    </lineage>
</organism>
<dbReference type="EMBL" id="BDRX01000001">
    <property type="protein sequence ID" value="GBF87356.1"/>
    <property type="molecule type" value="Genomic_DNA"/>
</dbReference>
<dbReference type="Proteomes" id="UP000247498">
    <property type="component" value="Unassembled WGS sequence"/>
</dbReference>
<dbReference type="OrthoDB" id="19610at2759"/>
<dbReference type="AlphaFoldDB" id="A0A2V0NJG4"/>
<keyword evidence="2" id="KW-1185">Reference proteome</keyword>
<gene>
    <name evidence="1" type="ORF">Rsub_00067</name>
</gene>
<dbReference type="PANTHER" id="PTHR48146:SF2">
    <property type="entry name" value="K-STIMULATED PYROPHOSPHATE-ENERGIZED SODIUM PUMP PROTEIN"/>
    <property type="match status" value="1"/>
</dbReference>
<dbReference type="InParanoid" id="A0A2V0NJG4"/>
<evidence type="ECO:0000313" key="2">
    <source>
        <dbReference type="Proteomes" id="UP000247498"/>
    </source>
</evidence>
<comment type="caution">
    <text evidence="1">The sequence shown here is derived from an EMBL/GenBank/DDBJ whole genome shotgun (WGS) entry which is preliminary data.</text>
</comment>
<dbReference type="PANTHER" id="PTHR48146">
    <property type="entry name" value="K-STIMULATED PYROPHOSPHATE-ENERGIZED SODIUM PUMP PROTEIN"/>
    <property type="match status" value="1"/>
</dbReference>
<name>A0A2V0NJG4_9CHLO</name>
<dbReference type="STRING" id="307507.A0A2V0NJG4"/>
<sequence>MMDVALPLEEVVSREIIRKLRLATEAENKEDREIVCEEVFCDVTGRLDDAARERLGVTGDASFYQVLAPYYLQDTNSADAVLYFCKRLWGQSIVGAIFALLLHRWLLLRPEAGGLEQRQKHVHVLMLGCRQLFLGDVQSGSRRFHPLFSFVAHEIALSPNRVPLDGLPAQARVEVLRVAAAYLPYYEDAESVRQLLDDFPSAAHTLAEGGHTPGEGTDFVVAEVTETIPRVRSEQGLLSYLRALIALGPTLRERGLGVTTKLRLQSELYSLASRGPPHYAPHDVRQAARQVLDALFPMGRRSRQLVRFAFWLLNPLSGLLLLPVRINTRIVGLVGSLLGWTLRALDRTLLRRAPPPPVRRR</sequence>
<dbReference type="FunCoup" id="A0A2V0NJG4">
    <property type="interactions" value="156"/>
</dbReference>
<protein>
    <submittedName>
        <fullName evidence="1">K-stimulated pyrophosphate-energized sodium pump protein</fullName>
    </submittedName>
</protein>
<evidence type="ECO:0000313" key="1">
    <source>
        <dbReference type="EMBL" id="GBF87356.1"/>
    </source>
</evidence>